<comment type="subunit">
    <text evidence="2">Homotrimer.</text>
</comment>
<sequence length="198" mass="22093">MADSPPKSQLYTRTGDKGTSSLYTGARRSKSDIIFEALGTVDELNSTLGIAHHYCHEIGNGLHVELEEIQCRMIEIGSCIATPPEQASERKVKATRFDAEWVQQLETQIDRLDAALPPLKNFILPSGGESAVFLHQCRSICRRAERTLVTLAEQSHAVDEVTKYINRLSDYLFAAARFAAHFEKRPETLFKAGAKTTR</sequence>
<evidence type="ECO:0000256" key="8">
    <source>
        <dbReference type="ARBA" id="ARBA00071654"/>
    </source>
</evidence>
<comment type="catalytic activity">
    <reaction evidence="6">
        <text>cob(I)alamin-[corrinoid adenosyltransferase] + ATP = apo-[corrinoid adenosyltransferase] + adenosylcob(III)alamin + triphosphate</text>
        <dbReference type="Rhea" id="RHEA:56796"/>
        <dbReference type="Rhea" id="RHEA-COMP:14743"/>
        <dbReference type="Rhea" id="RHEA-COMP:14744"/>
        <dbReference type="ChEBI" id="CHEBI:18036"/>
        <dbReference type="ChEBI" id="CHEBI:18408"/>
        <dbReference type="ChEBI" id="CHEBI:30616"/>
        <dbReference type="ChEBI" id="CHEBI:60488"/>
        <dbReference type="ChEBI" id="CHEBI:83228"/>
    </reaction>
    <physiologicalReaction direction="left-to-right" evidence="6">
        <dbReference type="Rhea" id="RHEA:56797"/>
    </physiologicalReaction>
</comment>
<proteinExistence type="inferred from homology"/>
<comment type="function">
    <text evidence="7">Converts cob(I)alamin to adenosylcobalamin (adenosylcob(III)alamin), a coenzyme for methylmalonyl-CoA mutase, therefore participates in the final step of the vitamin B12 conversion. Generates adenosylcobalamin (AdoCbl) and directly delivers the cofactor to MUT in a transfer that is stimulated by ATP-binding to MMAB and gated by MMAA.</text>
</comment>
<keyword evidence="3 10" id="KW-0808">Transferase</keyword>
<dbReference type="Pfam" id="PF01923">
    <property type="entry name" value="Cob_adeno_trans"/>
    <property type="match status" value="1"/>
</dbReference>
<dbReference type="EMBL" id="JANBPT010000703">
    <property type="protein sequence ID" value="KAJ1914136.1"/>
    <property type="molecule type" value="Genomic_DNA"/>
</dbReference>
<keyword evidence="13" id="KW-1185">Reference proteome</keyword>
<protein>
    <recommendedName>
        <fullName evidence="8">Corrinoid adenosyltransferase MMAB</fullName>
    </recommendedName>
    <alternativeName>
        <fullName evidence="9">ATP:co(I)rrinoid adenosyltransferase MMAB</fullName>
    </alternativeName>
</protein>
<evidence type="ECO:0000256" key="3">
    <source>
        <dbReference type="ARBA" id="ARBA00022679"/>
    </source>
</evidence>
<evidence type="ECO:0000313" key="13">
    <source>
        <dbReference type="Proteomes" id="UP001150569"/>
    </source>
</evidence>
<dbReference type="GO" id="GO:0005524">
    <property type="term" value="F:ATP binding"/>
    <property type="evidence" value="ECO:0007669"/>
    <property type="project" value="UniProtKB-UniRule"/>
</dbReference>
<evidence type="ECO:0000313" key="12">
    <source>
        <dbReference type="EMBL" id="KAJ1914136.1"/>
    </source>
</evidence>
<dbReference type="InterPro" id="IPR029499">
    <property type="entry name" value="PduO-typ"/>
</dbReference>
<comment type="similarity">
    <text evidence="1 10">Belongs to the Cob(I)alamin adenosyltransferase family.</text>
</comment>
<feature type="domain" description="Cobalamin adenosyltransferase-like" evidence="11">
    <location>
        <begin position="10"/>
        <end position="179"/>
    </location>
</feature>
<keyword evidence="4 10" id="KW-0547">Nucleotide-binding</keyword>
<name>A0A9W8DM24_9FUNG</name>
<gene>
    <name evidence="12" type="ORF">IWQ60_008931</name>
</gene>
<evidence type="ECO:0000256" key="6">
    <source>
        <dbReference type="ARBA" id="ARBA00051988"/>
    </source>
</evidence>
<dbReference type="FunFam" id="1.20.1200.10:FF:000001">
    <property type="entry name" value="Cob(I)yrinic acid a,c-diamide adenosyltransferase"/>
    <property type="match status" value="1"/>
</dbReference>
<dbReference type="Gene3D" id="1.20.1200.10">
    <property type="entry name" value="Cobalamin adenosyltransferase-like"/>
    <property type="match status" value="1"/>
</dbReference>
<comment type="caution">
    <text evidence="12">The sequence shown here is derived from an EMBL/GenBank/DDBJ whole genome shotgun (WGS) entry which is preliminary data.</text>
</comment>
<evidence type="ECO:0000259" key="11">
    <source>
        <dbReference type="Pfam" id="PF01923"/>
    </source>
</evidence>
<dbReference type="SUPFAM" id="SSF89028">
    <property type="entry name" value="Cobalamin adenosyltransferase-like"/>
    <property type="match status" value="1"/>
</dbReference>
<evidence type="ECO:0000256" key="10">
    <source>
        <dbReference type="RuleBase" id="RU366026"/>
    </source>
</evidence>
<evidence type="ECO:0000256" key="2">
    <source>
        <dbReference type="ARBA" id="ARBA00011233"/>
    </source>
</evidence>
<accession>A0A9W8DM24</accession>
<dbReference type="AlphaFoldDB" id="A0A9W8DM24"/>
<evidence type="ECO:0000256" key="1">
    <source>
        <dbReference type="ARBA" id="ARBA00007487"/>
    </source>
</evidence>
<evidence type="ECO:0000256" key="9">
    <source>
        <dbReference type="ARBA" id="ARBA00075216"/>
    </source>
</evidence>
<dbReference type="PANTHER" id="PTHR12213:SF0">
    <property type="entry name" value="CORRINOID ADENOSYLTRANSFERASE MMAB"/>
    <property type="match status" value="1"/>
</dbReference>
<dbReference type="InterPro" id="IPR016030">
    <property type="entry name" value="CblAdoTrfase-like"/>
</dbReference>
<organism evidence="12 13">
    <name type="scientific">Tieghemiomyces parasiticus</name>
    <dbReference type="NCBI Taxonomy" id="78921"/>
    <lineage>
        <taxon>Eukaryota</taxon>
        <taxon>Fungi</taxon>
        <taxon>Fungi incertae sedis</taxon>
        <taxon>Zoopagomycota</taxon>
        <taxon>Kickxellomycotina</taxon>
        <taxon>Dimargaritomycetes</taxon>
        <taxon>Dimargaritales</taxon>
        <taxon>Dimargaritaceae</taxon>
        <taxon>Tieghemiomyces</taxon>
    </lineage>
</organism>
<reference evidence="12" key="1">
    <citation type="submission" date="2022-07" db="EMBL/GenBank/DDBJ databases">
        <title>Phylogenomic reconstructions and comparative analyses of Kickxellomycotina fungi.</title>
        <authorList>
            <person name="Reynolds N.K."/>
            <person name="Stajich J.E."/>
            <person name="Barry K."/>
            <person name="Grigoriev I.V."/>
            <person name="Crous P."/>
            <person name="Smith M.E."/>
        </authorList>
    </citation>
    <scope>NUCLEOTIDE SEQUENCE</scope>
    <source>
        <strain evidence="12">RSA 861</strain>
    </source>
</reference>
<evidence type="ECO:0000256" key="5">
    <source>
        <dbReference type="ARBA" id="ARBA00022840"/>
    </source>
</evidence>
<dbReference type="OrthoDB" id="549173at2759"/>
<dbReference type="NCBIfam" id="TIGR00636">
    <property type="entry name" value="PduO_Nterm"/>
    <property type="match status" value="1"/>
</dbReference>
<keyword evidence="5 10" id="KW-0067">ATP-binding</keyword>
<dbReference type="Proteomes" id="UP001150569">
    <property type="component" value="Unassembled WGS sequence"/>
</dbReference>
<dbReference type="GO" id="GO:0008817">
    <property type="term" value="F:corrinoid adenosyltransferase activity"/>
    <property type="evidence" value="ECO:0007669"/>
    <property type="project" value="UniProtKB-ARBA"/>
</dbReference>
<dbReference type="PANTHER" id="PTHR12213">
    <property type="entry name" value="CORRINOID ADENOSYLTRANSFERASE"/>
    <property type="match status" value="1"/>
</dbReference>
<dbReference type="GO" id="GO:0009235">
    <property type="term" value="P:cobalamin metabolic process"/>
    <property type="evidence" value="ECO:0007669"/>
    <property type="project" value="UniProtKB-ARBA"/>
</dbReference>
<evidence type="ECO:0000256" key="4">
    <source>
        <dbReference type="ARBA" id="ARBA00022741"/>
    </source>
</evidence>
<evidence type="ECO:0000256" key="7">
    <source>
        <dbReference type="ARBA" id="ARBA00056747"/>
    </source>
</evidence>
<dbReference type="InterPro" id="IPR036451">
    <property type="entry name" value="CblAdoTrfase-like_sf"/>
</dbReference>